<dbReference type="Proteomes" id="UP000031737">
    <property type="component" value="Unassembled WGS sequence"/>
</dbReference>
<evidence type="ECO:0000256" key="1">
    <source>
        <dbReference type="SAM" id="MobiDB-lite"/>
    </source>
</evidence>
<reference evidence="2 3" key="1">
    <citation type="submission" date="2013-07" db="EMBL/GenBank/DDBJ databases">
        <authorList>
            <person name="Stoco P.H."/>
            <person name="Wagner G."/>
            <person name="Gerber A."/>
            <person name="Zaha A."/>
            <person name="Thompson C."/>
            <person name="Bartholomeu D.C."/>
            <person name="Luckemeyer D.D."/>
            <person name="Bahia D."/>
            <person name="Loreto E."/>
            <person name="Prestes E.B."/>
            <person name="Lima F.M."/>
            <person name="Rodrigues-Luiz G."/>
            <person name="Vallejo G.A."/>
            <person name="Filho J.F."/>
            <person name="Monteiro K.M."/>
            <person name="Tyler K.M."/>
            <person name="de Almeida L.G."/>
            <person name="Ortiz M.F."/>
            <person name="Siervo M.A."/>
            <person name="de Moraes M.H."/>
            <person name="Cunha O.L."/>
            <person name="Mendonca-Neto R."/>
            <person name="Silva R."/>
            <person name="Teixeira S.M."/>
            <person name="Murta S.M."/>
            <person name="Sincero T.C."/>
            <person name="Mendes T.A."/>
            <person name="Urmenyi T.P."/>
            <person name="Silva V.G."/>
            <person name="da Rocha W.D."/>
            <person name="Andersson B."/>
            <person name="Romanha A.J."/>
            <person name="Steindel M."/>
            <person name="de Vasconcelos A.T."/>
            <person name="Grisard E.C."/>
        </authorList>
    </citation>
    <scope>NUCLEOTIDE SEQUENCE [LARGE SCALE GENOMIC DNA]</scope>
    <source>
        <strain evidence="2 3">SC58</strain>
    </source>
</reference>
<sequence length="78" mass="8992">MCEAFPATPCEKTRSDNTQKKKITIKKKKQNNNNNEAMSCYVPLLLHRQLQGGVSPLCVLTYEPLQQPQEQQKRSKME</sequence>
<comment type="caution">
    <text evidence="2">The sequence shown here is derived from an EMBL/GenBank/DDBJ whole genome shotgun (WGS) entry which is preliminary data.</text>
</comment>
<name>A0A061IRS8_TRYRA</name>
<evidence type="ECO:0000313" key="3">
    <source>
        <dbReference type="Proteomes" id="UP000031737"/>
    </source>
</evidence>
<gene>
    <name evidence="2" type="ORF">TRSC58_07610</name>
</gene>
<dbReference type="EMBL" id="AUPL01008309">
    <property type="protein sequence ID" value="ESL04854.1"/>
    <property type="molecule type" value="Genomic_DNA"/>
</dbReference>
<dbReference type="AlphaFoldDB" id="A0A061IRS8"/>
<feature type="compositionally biased region" description="Basic residues" evidence="1">
    <location>
        <begin position="20"/>
        <end position="30"/>
    </location>
</feature>
<keyword evidence="3" id="KW-1185">Reference proteome</keyword>
<dbReference type="VEuPathDB" id="TriTrypDB:TRSC58_07610"/>
<protein>
    <submittedName>
        <fullName evidence="2">Uncharacterized protein</fullName>
    </submittedName>
</protein>
<accession>A0A061IRS8</accession>
<organism evidence="2 3">
    <name type="scientific">Trypanosoma rangeli SC58</name>
    <dbReference type="NCBI Taxonomy" id="429131"/>
    <lineage>
        <taxon>Eukaryota</taxon>
        <taxon>Discoba</taxon>
        <taxon>Euglenozoa</taxon>
        <taxon>Kinetoplastea</taxon>
        <taxon>Metakinetoplastina</taxon>
        <taxon>Trypanosomatida</taxon>
        <taxon>Trypanosomatidae</taxon>
        <taxon>Trypanosoma</taxon>
        <taxon>Herpetosoma</taxon>
    </lineage>
</organism>
<feature type="region of interest" description="Disordered" evidence="1">
    <location>
        <begin position="1"/>
        <end position="30"/>
    </location>
</feature>
<evidence type="ECO:0000313" key="2">
    <source>
        <dbReference type="EMBL" id="ESL04854.1"/>
    </source>
</evidence>
<proteinExistence type="predicted"/>